<dbReference type="RefSeq" id="WP_214375848.1">
    <property type="nucleotide sequence ID" value="NZ_JAFEJU010000002.1"/>
</dbReference>
<accession>A0ABS5UU62</accession>
<gene>
    <name evidence="1" type="ORF">JS530_03630</name>
</gene>
<proteinExistence type="predicted"/>
<comment type="caution">
    <text evidence="1">The sequence shown here is derived from an EMBL/GenBank/DDBJ whole genome shotgun (WGS) entry which is preliminary data.</text>
</comment>
<reference evidence="1 2" key="1">
    <citation type="journal article" date="2021" name="Environ. Microbiol.">
        <title>Genetic insights into the dark matter of the mammalian gut microbiota through targeted genome reconstruction.</title>
        <authorList>
            <person name="Lugli G.A."/>
            <person name="Alessandri G."/>
            <person name="Milani C."/>
            <person name="Viappiani A."/>
            <person name="Fontana F."/>
            <person name="Tarracchini C."/>
            <person name="Mancabelli L."/>
            <person name="Argentini C."/>
            <person name="Ruiz L."/>
            <person name="Margolles A."/>
            <person name="van Sinderen D."/>
            <person name="Turroni F."/>
            <person name="Ventura M."/>
        </authorList>
    </citation>
    <scope>NUCLEOTIDE SEQUENCE [LARGE SCALE GENOMIC DNA]</scope>
    <source>
        <strain evidence="1 2">LC6</strain>
    </source>
</reference>
<name>A0ABS5UU62_9BIFI</name>
<evidence type="ECO:0000313" key="2">
    <source>
        <dbReference type="Proteomes" id="UP000711736"/>
    </source>
</evidence>
<sequence>MTDAVTSAENAATNTYPTLVVIALDRYQPKPPIPEPPTKTIEKHTSADAMGNTTVIATGTGFADTCFQKHGFLAYKGLIRAFRNIYLLYKGFLNPQITGITAITIPSFRRFGA</sequence>
<organism evidence="1 2">
    <name type="scientific">Bifidobacterium colobi</name>
    <dbReference type="NCBI Taxonomy" id="2809026"/>
    <lineage>
        <taxon>Bacteria</taxon>
        <taxon>Bacillati</taxon>
        <taxon>Actinomycetota</taxon>
        <taxon>Actinomycetes</taxon>
        <taxon>Bifidobacteriales</taxon>
        <taxon>Bifidobacteriaceae</taxon>
        <taxon>Bifidobacterium</taxon>
    </lineage>
</organism>
<keyword evidence="2" id="KW-1185">Reference proteome</keyword>
<dbReference type="EMBL" id="JAFEJU010000002">
    <property type="protein sequence ID" value="MBT1174606.1"/>
    <property type="molecule type" value="Genomic_DNA"/>
</dbReference>
<protein>
    <submittedName>
        <fullName evidence="1">Uncharacterized protein</fullName>
    </submittedName>
</protein>
<dbReference type="Proteomes" id="UP000711736">
    <property type="component" value="Unassembled WGS sequence"/>
</dbReference>
<evidence type="ECO:0000313" key="1">
    <source>
        <dbReference type="EMBL" id="MBT1174606.1"/>
    </source>
</evidence>